<dbReference type="EMBL" id="BORJ01000002">
    <property type="protein sequence ID" value="GIN95277.1"/>
    <property type="molecule type" value="Genomic_DNA"/>
</dbReference>
<proteinExistence type="predicted"/>
<name>A0ABQ4KUA6_SIMTE</name>
<gene>
    <name evidence="1" type="ORF">J6TS1_11470</name>
</gene>
<evidence type="ECO:0000313" key="1">
    <source>
        <dbReference type="EMBL" id="GIN95277.1"/>
    </source>
</evidence>
<accession>A0ABQ4KUA6</accession>
<protein>
    <submittedName>
        <fullName evidence="1">Uncharacterized protein</fullName>
    </submittedName>
</protein>
<evidence type="ECO:0000313" key="2">
    <source>
        <dbReference type="Proteomes" id="UP000680670"/>
    </source>
</evidence>
<dbReference type="Proteomes" id="UP000680670">
    <property type="component" value="Unassembled WGS sequence"/>
</dbReference>
<sequence>MSNDIYNFPKDVAKGYSNAGFTVIVQDNYYGEKIPYILELMALEKK</sequence>
<reference evidence="1 2" key="1">
    <citation type="submission" date="2021-03" db="EMBL/GenBank/DDBJ databases">
        <title>Antimicrobial resistance genes in bacteria isolated from Japanese honey, and their potential for conferring macrolide and lincosamide resistance in the American foulbrood pathogen Paenibacillus larvae.</title>
        <authorList>
            <person name="Okamoto M."/>
            <person name="Kumagai M."/>
            <person name="Kanamori H."/>
            <person name="Takamatsu D."/>
        </authorList>
    </citation>
    <scope>NUCLEOTIDE SEQUENCE [LARGE SCALE GENOMIC DNA]</scope>
    <source>
        <strain evidence="1 2">J6TS1</strain>
    </source>
</reference>
<comment type="caution">
    <text evidence="1">The sequence shown here is derived from an EMBL/GenBank/DDBJ whole genome shotgun (WGS) entry which is preliminary data.</text>
</comment>
<keyword evidence="2" id="KW-1185">Reference proteome</keyword>
<organism evidence="1 2">
    <name type="scientific">Siminovitchia terrae</name>
    <name type="common">Bacillus terrae</name>
    <dbReference type="NCBI Taxonomy" id="1914933"/>
    <lineage>
        <taxon>Bacteria</taxon>
        <taxon>Bacillati</taxon>
        <taxon>Bacillota</taxon>
        <taxon>Bacilli</taxon>
        <taxon>Bacillales</taxon>
        <taxon>Bacillaceae</taxon>
        <taxon>Siminovitchia</taxon>
    </lineage>
</organism>